<proteinExistence type="predicted"/>
<dbReference type="AlphaFoldDB" id="A0A370GXP6"/>
<keyword evidence="2" id="KW-0472">Membrane</keyword>
<evidence type="ECO:0000256" key="1">
    <source>
        <dbReference type="SAM" id="MobiDB-lite"/>
    </source>
</evidence>
<sequence>MSQHPATHRRTAQIFQHTAIVFAGMASIGLTVAAGTYIVNQIADSTHRPAPGPAVPVAAPPAGSVESVSPESPSGPATIGLVGLKAESRALPPLAPVPGPPAPIQLLDRAVVPTAPAQTTVTPTGMNGRLPLLGGTYVGANVATTQPDSVSMTVDTNVFATLVQRPGDLPGGTRDDVTRFRTDLDTRHGEVTVAVSDPVLGQHDVQLQRHARPAPVQQPDSHGHKVIPVDTDPGTAPDTPAVTEGEIPADTTVGVSGRPAAA</sequence>
<feature type="region of interest" description="Disordered" evidence="1">
    <location>
        <begin position="49"/>
        <end position="74"/>
    </location>
</feature>
<comment type="caution">
    <text evidence="3">The sequence shown here is derived from an EMBL/GenBank/DDBJ whole genome shotgun (WGS) entry which is preliminary data.</text>
</comment>
<feature type="compositionally biased region" description="Low complexity" evidence="1">
    <location>
        <begin position="55"/>
        <end position="74"/>
    </location>
</feature>
<name>A0A370GXP6_9NOCA</name>
<gene>
    <name evidence="3" type="ORF">DFR68_10888</name>
</gene>
<evidence type="ECO:0000256" key="2">
    <source>
        <dbReference type="SAM" id="Phobius"/>
    </source>
</evidence>
<accession>A0A370GXP6</accession>
<reference evidence="3 4" key="1">
    <citation type="submission" date="2018-07" db="EMBL/GenBank/DDBJ databases">
        <title>Genomic Encyclopedia of Type Strains, Phase IV (KMG-IV): sequencing the most valuable type-strain genomes for metagenomic binning, comparative biology and taxonomic classification.</title>
        <authorList>
            <person name="Goeker M."/>
        </authorList>
    </citation>
    <scope>NUCLEOTIDE SEQUENCE [LARGE SCALE GENOMIC DNA]</scope>
    <source>
        <strain evidence="3 4">DSM 44952</strain>
    </source>
</reference>
<evidence type="ECO:0000313" key="4">
    <source>
        <dbReference type="Proteomes" id="UP000255355"/>
    </source>
</evidence>
<protein>
    <submittedName>
        <fullName evidence="3">Uncharacterized protein</fullName>
    </submittedName>
</protein>
<keyword evidence="2" id="KW-1133">Transmembrane helix</keyword>
<dbReference type="Proteomes" id="UP000255355">
    <property type="component" value="Unassembled WGS sequence"/>
</dbReference>
<dbReference type="EMBL" id="QQAZ01000008">
    <property type="protein sequence ID" value="RDI48259.1"/>
    <property type="molecule type" value="Genomic_DNA"/>
</dbReference>
<evidence type="ECO:0000313" key="3">
    <source>
        <dbReference type="EMBL" id="RDI48259.1"/>
    </source>
</evidence>
<feature type="region of interest" description="Disordered" evidence="1">
    <location>
        <begin position="211"/>
        <end position="262"/>
    </location>
</feature>
<organism evidence="3 4">
    <name type="scientific">Nocardia mexicana</name>
    <dbReference type="NCBI Taxonomy" id="279262"/>
    <lineage>
        <taxon>Bacteria</taxon>
        <taxon>Bacillati</taxon>
        <taxon>Actinomycetota</taxon>
        <taxon>Actinomycetes</taxon>
        <taxon>Mycobacteriales</taxon>
        <taxon>Nocardiaceae</taxon>
        <taxon>Nocardia</taxon>
    </lineage>
</organism>
<keyword evidence="2" id="KW-0812">Transmembrane</keyword>
<keyword evidence="4" id="KW-1185">Reference proteome</keyword>
<dbReference type="STRING" id="1210089.GCA_001613165_05912"/>
<feature type="transmembrane region" description="Helical" evidence="2">
    <location>
        <begin position="20"/>
        <end position="39"/>
    </location>
</feature>